<accession>A0A550JGC6</accession>
<protein>
    <submittedName>
        <fullName evidence="3">DUF1778 domain-containing protein</fullName>
    </submittedName>
</protein>
<dbReference type="Gene3D" id="1.20.5.780">
    <property type="entry name" value="Single helix bin"/>
    <property type="match status" value="1"/>
</dbReference>
<gene>
    <name evidence="3" type="ORF">FL622_06730</name>
</gene>
<dbReference type="PANTHER" id="PTHR35401:SF2">
    <property type="entry name" value="ABC-TYPE TRANSPORT SYSTEM"/>
    <property type="match status" value="1"/>
</dbReference>
<dbReference type="GO" id="GO:0006355">
    <property type="term" value="P:regulation of DNA-templated transcription"/>
    <property type="evidence" value="ECO:0007669"/>
    <property type="project" value="InterPro"/>
</dbReference>
<dbReference type="InterPro" id="IPR010985">
    <property type="entry name" value="Ribbon_hlx_hlx"/>
</dbReference>
<evidence type="ECO:0000313" key="4">
    <source>
        <dbReference type="Proteomes" id="UP000317155"/>
    </source>
</evidence>
<keyword evidence="4" id="KW-1185">Reference proteome</keyword>
<reference evidence="3 4" key="1">
    <citation type="submission" date="2019-07" db="EMBL/GenBank/DDBJ databases">
        <title>Insights of Desulfuromonas acetexigens electromicrobiology.</title>
        <authorList>
            <person name="Katuri K."/>
            <person name="Sapireddy V."/>
            <person name="Shaw D.R."/>
            <person name="Saikaly P."/>
        </authorList>
    </citation>
    <scope>NUCLEOTIDE SEQUENCE [LARGE SCALE GENOMIC DNA]</scope>
    <source>
        <strain evidence="3 4">2873</strain>
    </source>
</reference>
<organism evidence="3 4">
    <name type="scientific">Trichloromonas acetexigens</name>
    <dbReference type="NCBI Taxonomy" id="38815"/>
    <lineage>
        <taxon>Bacteria</taxon>
        <taxon>Pseudomonadati</taxon>
        <taxon>Thermodesulfobacteriota</taxon>
        <taxon>Desulfuromonadia</taxon>
        <taxon>Desulfuromonadales</taxon>
        <taxon>Trichloromonadaceae</taxon>
        <taxon>Trichloromonas</taxon>
    </lineage>
</organism>
<comment type="similarity">
    <text evidence="2">Belongs to the TacA antitoxin family.</text>
</comment>
<dbReference type="EMBL" id="VJVV01000004">
    <property type="protein sequence ID" value="TRO82266.1"/>
    <property type="molecule type" value="Genomic_DNA"/>
</dbReference>
<dbReference type="Pfam" id="PF08681">
    <property type="entry name" value="TacA1"/>
    <property type="match status" value="1"/>
</dbReference>
<dbReference type="RefSeq" id="WP_092057301.1">
    <property type="nucleotide sequence ID" value="NZ_FOJJ01000034.1"/>
</dbReference>
<sequence>MTSKTETRISARVPEHVYETLTRAAELCGATINQFLVQSALERARTVIEEENLIRLNAEAAKQFFDAIENPPAPNEKLLAAFRTHQVRL</sequence>
<evidence type="ECO:0000256" key="2">
    <source>
        <dbReference type="ARBA" id="ARBA00049988"/>
    </source>
</evidence>
<dbReference type="PANTHER" id="PTHR35401">
    <property type="entry name" value="COPG FAMILY HELIX-TURN-HELIX PROTEIN-RELATED-RELATED"/>
    <property type="match status" value="1"/>
</dbReference>
<keyword evidence="1" id="KW-1277">Toxin-antitoxin system</keyword>
<comment type="caution">
    <text evidence="3">The sequence shown here is derived from an EMBL/GenBank/DDBJ whole genome shotgun (WGS) entry which is preliminary data.</text>
</comment>
<proteinExistence type="inferred from homology"/>
<dbReference type="AlphaFoldDB" id="A0A550JGC6"/>
<dbReference type="Proteomes" id="UP000317155">
    <property type="component" value="Unassembled WGS sequence"/>
</dbReference>
<dbReference type="OrthoDB" id="5297731at2"/>
<evidence type="ECO:0000313" key="3">
    <source>
        <dbReference type="EMBL" id="TRO82266.1"/>
    </source>
</evidence>
<evidence type="ECO:0000256" key="1">
    <source>
        <dbReference type="ARBA" id="ARBA00022649"/>
    </source>
</evidence>
<dbReference type="InterPro" id="IPR014795">
    <property type="entry name" value="TacA_1-like"/>
</dbReference>
<name>A0A550JGC6_9BACT</name>
<dbReference type="SUPFAM" id="SSF47598">
    <property type="entry name" value="Ribbon-helix-helix"/>
    <property type="match status" value="1"/>
</dbReference>